<evidence type="ECO:0000256" key="5">
    <source>
        <dbReference type="ARBA" id="ARBA00039112"/>
    </source>
</evidence>
<comment type="similarity">
    <text evidence="1">Belongs to the methyltransferase superfamily. NTM1 family.</text>
</comment>
<dbReference type="EMBL" id="AWGJ01000007">
    <property type="protein sequence ID" value="ODN78035.1"/>
    <property type="molecule type" value="Genomic_DNA"/>
</dbReference>
<proteinExistence type="inferred from homology"/>
<dbReference type="SUPFAM" id="SSF53335">
    <property type="entry name" value="S-adenosyl-L-methionine-dependent methyltransferases"/>
    <property type="match status" value="1"/>
</dbReference>
<evidence type="ECO:0000256" key="7">
    <source>
        <dbReference type="ARBA" id="ARBA00043129"/>
    </source>
</evidence>
<accession>A0A1E3HPG2</accession>
<dbReference type="GeneID" id="30156427"/>
<evidence type="ECO:0000256" key="10">
    <source>
        <dbReference type="ARBA" id="ARBA00048167"/>
    </source>
</evidence>
<reference evidence="12 13" key="1">
    <citation type="submission" date="2016-06" db="EMBL/GenBank/DDBJ databases">
        <title>Evolution of pathogenesis and genome organization in the Tremellales.</title>
        <authorList>
            <person name="Cuomo C."/>
            <person name="Litvintseva A."/>
            <person name="Heitman J."/>
            <person name="Chen Y."/>
            <person name="Sun S."/>
            <person name="Springer D."/>
            <person name="Dromer F."/>
            <person name="Young S."/>
            <person name="Zeng Q."/>
            <person name="Chapman S."/>
            <person name="Gujja S."/>
            <person name="Saif S."/>
            <person name="Birren B."/>
        </authorList>
    </citation>
    <scope>NUCLEOTIDE SEQUENCE [LARGE SCALE GENOMIC DNA]</scope>
    <source>
        <strain evidence="12 13">CBS 6039</strain>
    </source>
</reference>
<keyword evidence="13" id="KW-1185">Reference proteome</keyword>
<dbReference type="RefSeq" id="XP_018993271.1">
    <property type="nucleotide sequence ID" value="XM_019139328.1"/>
</dbReference>
<evidence type="ECO:0000313" key="13">
    <source>
        <dbReference type="Proteomes" id="UP000094065"/>
    </source>
</evidence>
<protein>
    <recommendedName>
        <fullName evidence="6">Alpha N-terminal protein methyltransferase 1</fullName>
        <ecNumber evidence="5">2.1.1.244</ecNumber>
    </recommendedName>
    <alternativeName>
        <fullName evidence="7">X-Pro-Lys N-terminal protein methyltransferase 1</fullName>
    </alternativeName>
</protein>
<name>A0A1E3HPG2_9TREE</name>
<dbReference type="EC" id="2.1.1.244" evidence="5"/>
<dbReference type="GO" id="GO:0005737">
    <property type="term" value="C:cytoplasm"/>
    <property type="evidence" value="ECO:0007669"/>
    <property type="project" value="TreeGrafter"/>
</dbReference>
<keyword evidence="3" id="KW-0808">Transferase</keyword>
<organism evidence="12 13">
    <name type="scientific">Cryptococcus amylolentus CBS 6039</name>
    <dbReference type="NCBI Taxonomy" id="1295533"/>
    <lineage>
        <taxon>Eukaryota</taxon>
        <taxon>Fungi</taxon>
        <taxon>Dikarya</taxon>
        <taxon>Basidiomycota</taxon>
        <taxon>Agaricomycotina</taxon>
        <taxon>Tremellomycetes</taxon>
        <taxon>Tremellales</taxon>
        <taxon>Cryptococcaceae</taxon>
        <taxon>Cryptococcus</taxon>
    </lineage>
</organism>
<dbReference type="GO" id="GO:0071885">
    <property type="term" value="F:N-terminal protein N-methyltransferase activity"/>
    <property type="evidence" value="ECO:0007669"/>
    <property type="project" value="UniProtKB-EC"/>
</dbReference>
<evidence type="ECO:0000256" key="11">
    <source>
        <dbReference type="SAM" id="MobiDB-lite"/>
    </source>
</evidence>
<dbReference type="Gene3D" id="3.40.50.150">
    <property type="entry name" value="Vaccinia Virus protein VP39"/>
    <property type="match status" value="1"/>
</dbReference>
<evidence type="ECO:0000256" key="4">
    <source>
        <dbReference type="ARBA" id="ARBA00022691"/>
    </source>
</evidence>
<evidence type="ECO:0000313" key="12">
    <source>
        <dbReference type="EMBL" id="ODN78035.1"/>
    </source>
</evidence>
<comment type="catalytic activity">
    <reaction evidence="10">
        <text>N-terminal L-alanyl-L-prolyl-L-lysyl-[protein] + 3 S-adenosyl-L-methionine = N-terminal N,N,N-trimethyl-L-alanyl-L-prolyl-L-lysyl-[protein] + 3 S-adenosyl-L-homocysteine + 3 H(+)</text>
        <dbReference type="Rhea" id="RHEA:54712"/>
        <dbReference type="Rhea" id="RHEA-COMP:13785"/>
        <dbReference type="Rhea" id="RHEA-COMP:13971"/>
        <dbReference type="ChEBI" id="CHEBI:15378"/>
        <dbReference type="ChEBI" id="CHEBI:57856"/>
        <dbReference type="ChEBI" id="CHEBI:59789"/>
        <dbReference type="ChEBI" id="CHEBI:138057"/>
        <dbReference type="ChEBI" id="CHEBI:138315"/>
        <dbReference type="EC" id="2.1.1.244"/>
    </reaction>
</comment>
<evidence type="ECO:0000256" key="1">
    <source>
        <dbReference type="ARBA" id="ARBA00009059"/>
    </source>
</evidence>
<comment type="caution">
    <text evidence="12">The sequence shown here is derived from an EMBL/GenBank/DDBJ whole genome shotgun (WGS) entry which is preliminary data.</text>
</comment>
<dbReference type="Pfam" id="PF05891">
    <property type="entry name" value="Methyltransf_PK"/>
    <property type="match status" value="2"/>
</dbReference>
<evidence type="ECO:0000256" key="8">
    <source>
        <dbReference type="ARBA" id="ARBA00047306"/>
    </source>
</evidence>
<comment type="catalytic activity">
    <reaction evidence="8">
        <text>N-terminal L-seryl-L-prolyl-L-lysyl-[protein] + 3 S-adenosyl-L-methionine = N-terminal N,N,N-trimethyl-L-seryl-L-prolyl-L-lysyl-[protein] + 3 S-adenosyl-L-homocysteine + 3 H(+)</text>
        <dbReference type="Rhea" id="RHEA:54724"/>
        <dbReference type="Rhea" id="RHEA-COMP:13789"/>
        <dbReference type="Rhea" id="RHEA-COMP:13973"/>
        <dbReference type="ChEBI" id="CHEBI:15378"/>
        <dbReference type="ChEBI" id="CHEBI:57856"/>
        <dbReference type="ChEBI" id="CHEBI:59789"/>
        <dbReference type="ChEBI" id="CHEBI:138061"/>
        <dbReference type="ChEBI" id="CHEBI:138317"/>
        <dbReference type="EC" id="2.1.1.244"/>
    </reaction>
</comment>
<evidence type="ECO:0000256" key="3">
    <source>
        <dbReference type="ARBA" id="ARBA00022679"/>
    </source>
</evidence>
<sequence>MTLPTAKRHKPNTSTPSLPTPAPPSSLGSALKNKASMDTAPGPDYERGIEYWDNVEASVDGVLGGFGTGPVPHIEQLSSRLLLLSLLPSLSPFPSPLTPAPLPPLPAHRRTALDVGAGIGRVTRTVLAPLFDDVVLVEPVGKFVGEAYRSASDGEWRDLPLPVHALPPKPVESEDNALEIEAYAEAHRQANEAKAGRGKRVRFIQGGLQMLDPRSPGRGGVELGVVGQKRGGGEGLDGEEVVYDVIWCQWCHMNHADLVSFLQRSRAALRSPSDSFIFVKENCCDEGPNGEPQEFMDEEDSSLTRSSGKWVEAFRDAGLRVVKEEVQEGMPEELFVVKTWALQ</sequence>
<comment type="catalytic activity">
    <reaction evidence="9">
        <text>N-terminal L-prolyl-L-prolyl-L-lysyl-[protein] + 2 S-adenosyl-L-methionine = N-terminal N,N-dimethyl-L-prolyl-L-prolyl-L-lysyl-[protein] + 2 S-adenosyl-L-homocysteine + 2 H(+)</text>
        <dbReference type="Rhea" id="RHEA:54736"/>
        <dbReference type="Rhea" id="RHEA-COMP:13787"/>
        <dbReference type="Rhea" id="RHEA-COMP:13974"/>
        <dbReference type="ChEBI" id="CHEBI:15378"/>
        <dbReference type="ChEBI" id="CHEBI:57856"/>
        <dbReference type="ChEBI" id="CHEBI:59789"/>
        <dbReference type="ChEBI" id="CHEBI:138059"/>
        <dbReference type="ChEBI" id="CHEBI:138318"/>
        <dbReference type="EC" id="2.1.1.244"/>
    </reaction>
</comment>
<dbReference type="InterPro" id="IPR008576">
    <property type="entry name" value="MeTrfase_NTM1"/>
</dbReference>
<feature type="region of interest" description="Disordered" evidence="11">
    <location>
        <begin position="1"/>
        <end position="42"/>
    </location>
</feature>
<dbReference type="Proteomes" id="UP000094065">
    <property type="component" value="Unassembled WGS sequence"/>
</dbReference>
<dbReference type="GO" id="GO:0032259">
    <property type="term" value="P:methylation"/>
    <property type="evidence" value="ECO:0007669"/>
    <property type="project" value="UniProtKB-KW"/>
</dbReference>
<feature type="compositionally biased region" description="Basic residues" evidence="11">
    <location>
        <begin position="1"/>
        <end position="11"/>
    </location>
</feature>
<dbReference type="STRING" id="1295533.A0A1E3HPG2"/>
<gene>
    <name evidence="12" type="ORF">L202_05118</name>
</gene>
<dbReference type="PANTHER" id="PTHR12753:SF0">
    <property type="entry name" value="ALPHA N-TERMINAL PROTEIN METHYLTRANSFERASE 1"/>
    <property type="match status" value="1"/>
</dbReference>
<keyword evidence="2" id="KW-0489">Methyltransferase</keyword>
<evidence type="ECO:0000256" key="6">
    <source>
        <dbReference type="ARBA" id="ARBA00039449"/>
    </source>
</evidence>
<evidence type="ECO:0000256" key="9">
    <source>
        <dbReference type="ARBA" id="ARBA00047885"/>
    </source>
</evidence>
<evidence type="ECO:0000256" key="2">
    <source>
        <dbReference type="ARBA" id="ARBA00022603"/>
    </source>
</evidence>
<dbReference type="AlphaFoldDB" id="A0A1E3HPG2"/>
<dbReference type="InterPro" id="IPR029063">
    <property type="entry name" value="SAM-dependent_MTases_sf"/>
</dbReference>
<dbReference type="PANTHER" id="PTHR12753">
    <property type="entry name" value="AD-003 - RELATED"/>
    <property type="match status" value="1"/>
</dbReference>
<keyword evidence="4" id="KW-0949">S-adenosyl-L-methionine</keyword>
<dbReference type="OrthoDB" id="1298661at2759"/>